<feature type="non-terminal residue" evidence="2">
    <location>
        <position position="1"/>
    </location>
</feature>
<feature type="region of interest" description="Disordered" evidence="1">
    <location>
        <begin position="73"/>
        <end position="138"/>
    </location>
</feature>
<reference evidence="2" key="1">
    <citation type="submission" date="2018-05" db="EMBL/GenBank/DDBJ databases">
        <title>Draft genome of Mucuna pruriens seed.</title>
        <authorList>
            <person name="Nnadi N.E."/>
            <person name="Vos R."/>
            <person name="Hasami M.H."/>
            <person name="Devisetty U.K."/>
            <person name="Aguiy J.C."/>
        </authorList>
    </citation>
    <scope>NUCLEOTIDE SEQUENCE [LARGE SCALE GENOMIC DNA]</scope>
    <source>
        <strain evidence="2">JCA_2017</strain>
    </source>
</reference>
<evidence type="ECO:0000313" key="2">
    <source>
        <dbReference type="EMBL" id="RDY05850.1"/>
    </source>
</evidence>
<feature type="compositionally biased region" description="Polar residues" evidence="1">
    <location>
        <begin position="92"/>
        <end position="102"/>
    </location>
</feature>
<dbReference type="AlphaFoldDB" id="A0A371HSS2"/>
<gene>
    <name evidence="2" type="ORF">CR513_10257</name>
</gene>
<sequence length="194" mass="22554">MRLEHYDGKGIKREGEIPISRSLIFYFEVIKNNLHPQSFTYTLCHGSEFYFFTRSSNHILLLAPPITDIEVKENKGNSYDDTNLDEPRFMSPTKSSWNQGRNSQEHLRRQHGGKNKQKKKNKNVGKEERRTFRPSGPPLTLHAHYATKAYTILDELYLVNDDFKETDELFANLANEGFFIDEGQARMTIIRDGP</sequence>
<evidence type="ECO:0000256" key="1">
    <source>
        <dbReference type="SAM" id="MobiDB-lite"/>
    </source>
</evidence>
<evidence type="ECO:0000313" key="3">
    <source>
        <dbReference type="Proteomes" id="UP000257109"/>
    </source>
</evidence>
<dbReference type="EMBL" id="QJKJ01001797">
    <property type="protein sequence ID" value="RDY05850.1"/>
    <property type="molecule type" value="Genomic_DNA"/>
</dbReference>
<proteinExistence type="predicted"/>
<keyword evidence="3" id="KW-1185">Reference proteome</keyword>
<feature type="compositionally biased region" description="Basic residues" evidence="1">
    <location>
        <begin position="108"/>
        <end position="123"/>
    </location>
</feature>
<protein>
    <submittedName>
        <fullName evidence="2">Uncharacterized protein</fullName>
    </submittedName>
</protein>
<dbReference type="Proteomes" id="UP000257109">
    <property type="component" value="Unassembled WGS sequence"/>
</dbReference>
<accession>A0A371HSS2</accession>
<name>A0A371HSS2_MUCPR</name>
<comment type="caution">
    <text evidence="2">The sequence shown here is derived from an EMBL/GenBank/DDBJ whole genome shotgun (WGS) entry which is preliminary data.</text>
</comment>
<organism evidence="2 3">
    <name type="scientific">Mucuna pruriens</name>
    <name type="common">Velvet bean</name>
    <name type="synonym">Dolichos pruriens</name>
    <dbReference type="NCBI Taxonomy" id="157652"/>
    <lineage>
        <taxon>Eukaryota</taxon>
        <taxon>Viridiplantae</taxon>
        <taxon>Streptophyta</taxon>
        <taxon>Embryophyta</taxon>
        <taxon>Tracheophyta</taxon>
        <taxon>Spermatophyta</taxon>
        <taxon>Magnoliopsida</taxon>
        <taxon>eudicotyledons</taxon>
        <taxon>Gunneridae</taxon>
        <taxon>Pentapetalae</taxon>
        <taxon>rosids</taxon>
        <taxon>fabids</taxon>
        <taxon>Fabales</taxon>
        <taxon>Fabaceae</taxon>
        <taxon>Papilionoideae</taxon>
        <taxon>50 kb inversion clade</taxon>
        <taxon>NPAAA clade</taxon>
        <taxon>indigoferoid/millettioid clade</taxon>
        <taxon>Phaseoleae</taxon>
        <taxon>Mucuna</taxon>
    </lineage>
</organism>